<dbReference type="RefSeq" id="WP_305173283.1">
    <property type="nucleotide sequence ID" value="NZ_JAUUDS010000004.1"/>
</dbReference>
<feature type="region of interest" description="Disordered" evidence="4">
    <location>
        <begin position="1"/>
        <end position="21"/>
    </location>
</feature>
<dbReference type="PROSITE" id="PS50932">
    <property type="entry name" value="HTH_LACI_2"/>
    <property type="match status" value="1"/>
</dbReference>
<protein>
    <submittedName>
        <fullName evidence="6">LacI family DNA-binding transcriptional regulator</fullName>
    </submittedName>
</protein>
<dbReference type="Pfam" id="PF13377">
    <property type="entry name" value="Peripla_BP_3"/>
    <property type="match status" value="1"/>
</dbReference>
<evidence type="ECO:0000313" key="6">
    <source>
        <dbReference type="EMBL" id="MDP1027574.1"/>
    </source>
</evidence>
<dbReference type="PROSITE" id="PS00356">
    <property type="entry name" value="HTH_LACI_1"/>
    <property type="match status" value="1"/>
</dbReference>
<dbReference type="InterPro" id="IPR000843">
    <property type="entry name" value="HTH_LacI"/>
</dbReference>
<evidence type="ECO:0000256" key="3">
    <source>
        <dbReference type="ARBA" id="ARBA00023163"/>
    </source>
</evidence>
<keyword evidence="1" id="KW-0805">Transcription regulation</keyword>
<name>A0ABT9EKW2_9SPHN</name>
<evidence type="ECO:0000256" key="1">
    <source>
        <dbReference type="ARBA" id="ARBA00023015"/>
    </source>
</evidence>
<keyword evidence="7" id="KW-1185">Reference proteome</keyword>
<comment type="caution">
    <text evidence="6">The sequence shown here is derived from an EMBL/GenBank/DDBJ whole genome shotgun (WGS) entry which is preliminary data.</text>
</comment>
<dbReference type="EMBL" id="JAUUDS010000004">
    <property type="protein sequence ID" value="MDP1027574.1"/>
    <property type="molecule type" value="Genomic_DNA"/>
</dbReference>
<feature type="domain" description="HTH lacI-type" evidence="5">
    <location>
        <begin position="18"/>
        <end position="72"/>
    </location>
</feature>
<evidence type="ECO:0000256" key="2">
    <source>
        <dbReference type="ARBA" id="ARBA00023125"/>
    </source>
</evidence>
<dbReference type="InterPro" id="IPR028082">
    <property type="entry name" value="Peripla_BP_I"/>
</dbReference>
<dbReference type="Proteomes" id="UP001230685">
    <property type="component" value="Unassembled WGS sequence"/>
</dbReference>
<evidence type="ECO:0000256" key="4">
    <source>
        <dbReference type="SAM" id="MobiDB-lite"/>
    </source>
</evidence>
<dbReference type="PANTHER" id="PTHR30146:SF153">
    <property type="entry name" value="LACTOSE OPERON REPRESSOR"/>
    <property type="match status" value="1"/>
</dbReference>
<dbReference type="CDD" id="cd01545">
    <property type="entry name" value="PBP1_SalR"/>
    <property type="match status" value="1"/>
</dbReference>
<gene>
    <name evidence="6" type="ORF">Q5H91_10150</name>
</gene>
<dbReference type="SUPFAM" id="SSF53822">
    <property type="entry name" value="Periplasmic binding protein-like I"/>
    <property type="match status" value="1"/>
</dbReference>
<dbReference type="SMART" id="SM00354">
    <property type="entry name" value="HTH_LACI"/>
    <property type="match status" value="1"/>
</dbReference>
<evidence type="ECO:0000259" key="5">
    <source>
        <dbReference type="PROSITE" id="PS50932"/>
    </source>
</evidence>
<reference evidence="6 7" key="1">
    <citation type="submission" date="2023-07" db="EMBL/GenBank/DDBJ databases">
        <authorList>
            <person name="Kim M.K."/>
        </authorList>
    </citation>
    <scope>NUCLEOTIDE SEQUENCE [LARGE SCALE GENOMIC DNA]</scope>
    <source>
        <strain evidence="6 7">KR1UV-12</strain>
    </source>
</reference>
<sequence>MSSSRSFVKRPSRASGTPTVADVAQRAGVSAMTVSRALNEPWRVREETRSAVMRAVDALRYVPNAAARRLAGSREIRFGLLLNDLGAGFLSAVLMGCMSAASRNHVQILMEDADASGDPLIGTANLIAAKVDGVILPPPLGEDARVIALLDGAKIPMVALTASMPDARTLAVHIDDDRAAEAMTRHLLSLGHRRIAFVGGAARSSASVQRLDGYRRALASAGIASDPGMVMEGDFTYPSGLEAAERLFASDQPPTAVFACNDDMAAAVIAVAHRLGLDVPADVAVCGFDDTVLATAIWPQLTTIRQPLVDMTKEAVSMLLEQVSTPGGLAADRRHRVFEYELIRRQSDAAPRRRPTHGLPETQS</sequence>
<organism evidence="6 7">
    <name type="scientific">Sphingomonas aurea</name>
    <dbReference type="NCBI Taxonomy" id="3063994"/>
    <lineage>
        <taxon>Bacteria</taxon>
        <taxon>Pseudomonadati</taxon>
        <taxon>Pseudomonadota</taxon>
        <taxon>Alphaproteobacteria</taxon>
        <taxon>Sphingomonadales</taxon>
        <taxon>Sphingomonadaceae</taxon>
        <taxon>Sphingomonas</taxon>
    </lineage>
</organism>
<dbReference type="InterPro" id="IPR010982">
    <property type="entry name" value="Lambda_DNA-bd_dom_sf"/>
</dbReference>
<dbReference type="PANTHER" id="PTHR30146">
    <property type="entry name" value="LACI-RELATED TRANSCRIPTIONAL REPRESSOR"/>
    <property type="match status" value="1"/>
</dbReference>
<dbReference type="CDD" id="cd01392">
    <property type="entry name" value="HTH_LacI"/>
    <property type="match status" value="1"/>
</dbReference>
<evidence type="ECO:0000313" key="7">
    <source>
        <dbReference type="Proteomes" id="UP001230685"/>
    </source>
</evidence>
<dbReference type="Gene3D" id="1.10.260.40">
    <property type="entry name" value="lambda repressor-like DNA-binding domains"/>
    <property type="match status" value="1"/>
</dbReference>
<dbReference type="InterPro" id="IPR046335">
    <property type="entry name" value="LacI/GalR-like_sensor"/>
</dbReference>
<keyword evidence="2 6" id="KW-0238">DNA-binding</keyword>
<dbReference type="Pfam" id="PF00356">
    <property type="entry name" value="LacI"/>
    <property type="match status" value="1"/>
</dbReference>
<dbReference type="SUPFAM" id="SSF47413">
    <property type="entry name" value="lambda repressor-like DNA-binding domains"/>
    <property type="match status" value="1"/>
</dbReference>
<keyword evidence="3" id="KW-0804">Transcription</keyword>
<accession>A0ABT9EKW2</accession>
<dbReference type="Gene3D" id="3.40.50.2300">
    <property type="match status" value="2"/>
</dbReference>
<dbReference type="GO" id="GO:0003677">
    <property type="term" value="F:DNA binding"/>
    <property type="evidence" value="ECO:0007669"/>
    <property type="project" value="UniProtKB-KW"/>
</dbReference>
<proteinExistence type="predicted"/>